<feature type="repeat" description="WD" evidence="3">
    <location>
        <begin position="1172"/>
        <end position="1213"/>
    </location>
</feature>
<evidence type="ECO:0000313" key="7">
    <source>
        <dbReference type="EMBL" id="KAB5593525.1"/>
    </source>
</evidence>
<reference evidence="7 8" key="1">
    <citation type="journal article" date="2019" name="Fungal Biol. Biotechnol.">
        <title>Draft genome sequence of fastidious pathogen Ceratobasidium theobromae, which causes vascular-streak dieback in Theobroma cacao.</title>
        <authorList>
            <person name="Ali S.S."/>
            <person name="Asman A."/>
            <person name="Shao J."/>
            <person name="Firmansyah A.P."/>
            <person name="Susilo A.W."/>
            <person name="Rosmana A."/>
            <person name="McMahon P."/>
            <person name="Junaid M."/>
            <person name="Guest D."/>
            <person name="Kheng T.Y."/>
            <person name="Meinhardt L.W."/>
            <person name="Bailey B.A."/>
        </authorList>
    </citation>
    <scope>NUCLEOTIDE SEQUENCE [LARGE SCALE GENOMIC DNA]</scope>
    <source>
        <strain evidence="7 8">CT2</strain>
    </source>
</reference>
<sequence>MATQPLSPTSKKGVRGFLREKYDSIKSHLRSPSQQFLEVSSSRAYSKSPTPSERLNPTIGVGGASLSPGPAGVSLRRTGSLPTLVVDSLGLGAPIVARHGAATEFAAAGSEAKPLGARVGNISTPGPAASSGQIGTPAWTGLGSALRVLHETTRHFPPLQSAIGALISCIDTWELGMKNREGYEDLARELMNLSKSLTQHIGESRSFLVPNNMKRSIEEQIKIIHRKQDRSIRIQLVEAGANEEDIMKHYRKIESLFRQLQTDVNLSVWSIANEHLANTRLEALSPSKLAHYDSSLSTGISRRTCTEGTRTEILSGLNDWSCDPNAKDIYMMSGMAGTGKTTIACSLSEKLEGRKQLAASFFCSRTSPECRQVQRIIPTIAYQLARYSIPFQVALCEILGNDPDIGSRNIGKQLERLLKEPLMAIKGAIPDNLVVVIDALDECEDRSMVQRLIDLLFRFTGELPLRFFITSRPEPEIYRKMVFRAPDSRAILHLHEIEKSLVQADIALYLNEELGRFMSPTPDQIEQLSRRSGSLFIYAATLVRYVQLGDRLGDHEERLDALLATTPHSTKQYAQLDGLYSTVLKSALGGEDLDEQNVKDVQAVLQTVICVQEPVDIETLAALAELNDVRRTHLALQPLRSVLHFSENSGLVSTLHASFPDFMFSQERSGPFFCDAIEGAQTLTRQCFTILQQQLQFNICNLESSFVLDKDVRDLPDRVAQSLQIVKEIMFDGGRIFVNTVIILDGSSELARGDELRYRGAVQGQAMVTEASLEAVQLAEDARNFVTTFVANPISQSTPHIYVSLLSFCPKSSSVSGHYRMRTRGLIGPKGSGMDRGETVALAHWKTGLSPIWSIAYSPDGTQILYGCGDGTFAIRSAYDGTLLIGPFYSFFVVVTLFSHVYNGLLMEPFLYPILRGLVSTATFSPNGTHVASCGQDCTIRLWDARNGVPVGGPLEGHAGPVECIAFSPNGTCIVSGSDDRTLRLWGVNNGALLTSPFEGHTGEIYSVAFSPDGMRIASGSADFTVRVWSSIDGTLVAGPCIGHTRWVRAVAFSTDSTRVVSGSYDLTVRVWATDNGALIAGPFTGHTDLIMSVAFFPDGTRIISGSKDSTIRVWNMISSDSDNPVGGLLEGHTDSVNAVAFSLDGTRMISGSSDFTIRVWSTLAPVLTSPPEGHTHWVLSTTFSPDGAHIASGSYDSTIRFWDFQNGTPVNSPLYGHANAVRSIAFSPDGALIASGSYDCTIRVWGVHDMTLIVGPLKGHTDWVMSVAFSPDGARLVTGSSDATIRIWNIPDGTLVTGPLHQHTAAVLSVMFSPNSALIVSGSSDHTIRVWNATDGTPAADSFRGHTHGVMSVSFSPVGTLVASGSRDNTVRLWNTHDGTPASSPLQGHTAAVYSVAFSLDGARIISGSNDRTARLWNSSDGTLIGGPFEGHTSSIWSVSFSPDGAFAISGSSDGTIRVWDTHSTSSFGSVYEGSTTSSLGSLASKSPATNPFGRWLIGEDGWVTDFSQRLLFWVPLETLRSLLTPHCVRVIGRFGSIEVDFSSALLGNRWQGLACNYLPSLTKGGVAQELGAGDPELKMAARSLTMELPKFKVTKVTTSKPLFLLKFLDAFTPIQHDVTHSFHSPYNTRFWSQTAFEFPWLFVRLVAMFSLWNLLVSAVALCSTARHTVTTVSLAGIVERGNRGVGAGRAALVASLHVLTLSGSSRSLSGVRHPSRHHAAVLYDVGSSEGLDSNATRFLANLKLNRPVSTALPYSGIKALAVYDTRRDLAVFDMVRPRALAVYDRGPQELTVYYRPSALVVYAPPLDYTIVGPSPLPYRLAIHVYSRLFQFDARPFQAYAHWDYQALEHWIAIIAREWPNPQERLTIGEFRRRPEQRIACWLIVVLELGILFTISSMVFVQSRRLHYCQSRVAPVLESEFDMENPKFASKKSVGVSTDSSVPTPTTPESVIEEELPRPQPCELIGAPTFIEPSTEALQSTAAIPCDHPSPVNLFPETFSMPKPRFGPLDVRSASNNELSRMCRAPRSRERCSSSGGRLHWSFQVSKETHSRVPLAPDIDIYHPIPSPASPSLVSTPGLSNDFQREHLELVQVPAAPRAIQTFESTSHRVSRPRRPRW</sequence>
<evidence type="ECO:0000256" key="2">
    <source>
        <dbReference type="ARBA" id="ARBA00022737"/>
    </source>
</evidence>
<feature type="compositionally biased region" description="Polar residues" evidence="4">
    <location>
        <begin position="30"/>
        <end position="55"/>
    </location>
</feature>
<dbReference type="OrthoDB" id="538223at2759"/>
<keyword evidence="5" id="KW-0472">Membrane</keyword>
<dbReference type="PROSITE" id="PS50294">
    <property type="entry name" value="WD_REPEATS_REGION"/>
    <property type="match status" value="13"/>
</dbReference>
<dbReference type="Gene3D" id="2.130.10.10">
    <property type="entry name" value="YVTN repeat-like/Quinoprotein amine dehydrogenase"/>
    <property type="match status" value="6"/>
</dbReference>
<accession>A0A5N5QP25</accession>
<dbReference type="InterPro" id="IPR001680">
    <property type="entry name" value="WD40_rpt"/>
</dbReference>
<dbReference type="InterPro" id="IPR019775">
    <property type="entry name" value="WD40_repeat_CS"/>
</dbReference>
<feature type="repeat" description="WD" evidence="3">
    <location>
        <begin position="1344"/>
        <end position="1385"/>
    </location>
</feature>
<evidence type="ECO:0000256" key="5">
    <source>
        <dbReference type="SAM" id="Phobius"/>
    </source>
</evidence>
<dbReference type="PROSITE" id="PS00678">
    <property type="entry name" value="WD_REPEATS_1"/>
    <property type="match status" value="4"/>
</dbReference>
<feature type="domain" description="NACHT" evidence="6">
    <location>
        <begin position="328"/>
        <end position="473"/>
    </location>
</feature>
<dbReference type="Gene3D" id="3.40.50.300">
    <property type="entry name" value="P-loop containing nucleotide triphosphate hydrolases"/>
    <property type="match status" value="1"/>
</dbReference>
<dbReference type="InterPro" id="IPR015943">
    <property type="entry name" value="WD40/YVTN_repeat-like_dom_sf"/>
</dbReference>
<dbReference type="InterPro" id="IPR036322">
    <property type="entry name" value="WD40_repeat_dom_sf"/>
</dbReference>
<dbReference type="InterPro" id="IPR027417">
    <property type="entry name" value="P-loop_NTPase"/>
</dbReference>
<name>A0A5N5QP25_9AGAM</name>
<feature type="repeat" description="WD" evidence="3">
    <location>
        <begin position="1301"/>
        <end position="1342"/>
    </location>
</feature>
<evidence type="ECO:0000259" key="6">
    <source>
        <dbReference type="PROSITE" id="PS50837"/>
    </source>
</evidence>
<evidence type="ECO:0000256" key="3">
    <source>
        <dbReference type="PROSITE-ProRule" id="PRU00221"/>
    </source>
</evidence>
<dbReference type="PRINTS" id="PR00320">
    <property type="entry name" value="GPROTEINBRPT"/>
</dbReference>
<organism evidence="7 8">
    <name type="scientific">Ceratobasidium theobromae</name>
    <dbReference type="NCBI Taxonomy" id="1582974"/>
    <lineage>
        <taxon>Eukaryota</taxon>
        <taxon>Fungi</taxon>
        <taxon>Dikarya</taxon>
        <taxon>Basidiomycota</taxon>
        <taxon>Agaricomycotina</taxon>
        <taxon>Agaricomycetes</taxon>
        <taxon>Cantharellales</taxon>
        <taxon>Ceratobasidiaceae</taxon>
        <taxon>Ceratobasidium</taxon>
    </lineage>
</organism>
<dbReference type="Pfam" id="PF00400">
    <property type="entry name" value="WD40"/>
    <property type="match status" value="14"/>
</dbReference>
<dbReference type="PANTHER" id="PTHR22847:SF637">
    <property type="entry name" value="WD REPEAT DOMAIN 5B"/>
    <property type="match status" value="1"/>
</dbReference>
<keyword evidence="2" id="KW-0677">Repeat</keyword>
<feature type="repeat" description="WD" evidence="3">
    <location>
        <begin position="998"/>
        <end position="1030"/>
    </location>
</feature>
<dbReference type="SUPFAM" id="SSF50978">
    <property type="entry name" value="WD40 repeat-like"/>
    <property type="match status" value="3"/>
</dbReference>
<keyword evidence="8" id="KW-1185">Reference proteome</keyword>
<dbReference type="SMART" id="SM00320">
    <property type="entry name" value="WD40"/>
    <property type="match status" value="14"/>
</dbReference>
<feature type="region of interest" description="Disordered" evidence="4">
    <location>
        <begin position="1933"/>
        <end position="1952"/>
    </location>
</feature>
<feature type="repeat" description="WD" evidence="3">
    <location>
        <begin position="919"/>
        <end position="948"/>
    </location>
</feature>
<feature type="repeat" description="WD" evidence="3">
    <location>
        <begin position="1041"/>
        <end position="1082"/>
    </location>
</feature>
<dbReference type="PROSITE" id="PS50082">
    <property type="entry name" value="WD_REPEATS_2"/>
    <property type="match status" value="13"/>
</dbReference>
<feature type="repeat" description="WD" evidence="3">
    <location>
        <begin position="1430"/>
        <end position="1471"/>
    </location>
</feature>
<proteinExistence type="predicted"/>
<keyword evidence="5" id="KW-1133">Transmembrane helix</keyword>
<feature type="repeat" description="WD" evidence="3">
    <location>
        <begin position="1258"/>
        <end position="1299"/>
    </location>
</feature>
<protein>
    <submittedName>
        <fullName evidence="7">Vegetative incompatibility protein HET-E-1</fullName>
    </submittedName>
</protein>
<feature type="repeat" description="WD" evidence="3">
    <location>
        <begin position="1215"/>
        <end position="1246"/>
    </location>
</feature>
<feature type="repeat" description="WD" evidence="3">
    <location>
        <begin position="1130"/>
        <end position="1162"/>
    </location>
</feature>
<feature type="transmembrane region" description="Helical" evidence="5">
    <location>
        <begin position="1640"/>
        <end position="1663"/>
    </location>
</feature>
<gene>
    <name evidence="7" type="ORF">CTheo_2991</name>
</gene>
<dbReference type="PANTHER" id="PTHR22847">
    <property type="entry name" value="WD40 REPEAT PROTEIN"/>
    <property type="match status" value="1"/>
</dbReference>
<keyword evidence="1 3" id="KW-0853">WD repeat</keyword>
<dbReference type="GO" id="GO:1990234">
    <property type="term" value="C:transferase complex"/>
    <property type="evidence" value="ECO:0007669"/>
    <property type="project" value="UniProtKB-ARBA"/>
</dbReference>
<feature type="compositionally biased region" description="Low complexity" evidence="4">
    <location>
        <begin position="1934"/>
        <end position="1951"/>
    </location>
</feature>
<dbReference type="Pfam" id="PF24883">
    <property type="entry name" value="NPHP3_N"/>
    <property type="match status" value="1"/>
</dbReference>
<evidence type="ECO:0000256" key="4">
    <source>
        <dbReference type="SAM" id="MobiDB-lite"/>
    </source>
</evidence>
<dbReference type="CDD" id="cd00200">
    <property type="entry name" value="WD40"/>
    <property type="match status" value="2"/>
</dbReference>
<evidence type="ECO:0000256" key="1">
    <source>
        <dbReference type="ARBA" id="ARBA00022574"/>
    </source>
</evidence>
<feature type="region of interest" description="Disordered" evidence="4">
    <location>
        <begin position="29"/>
        <end position="72"/>
    </location>
</feature>
<feature type="repeat" description="WD" evidence="3">
    <location>
        <begin position="955"/>
        <end position="996"/>
    </location>
</feature>
<comment type="caution">
    <text evidence="7">The sequence shown here is derived from an EMBL/GenBank/DDBJ whole genome shotgun (WGS) entry which is preliminary data.</text>
</comment>
<dbReference type="EMBL" id="SSOP01000035">
    <property type="protein sequence ID" value="KAB5593525.1"/>
    <property type="molecule type" value="Genomic_DNA"/>
</dbReference>
<dbReference type="PROSITE" id="PS50837">
    <property type="entry name" value="NACHT"/>
    <property type="match status" value="1"/>
</dbReference>
<feature type="repeat" description="WD" evidence="3">
    <location>
        <begin position="1084"/>
        <end position="1117"/>
    </location>
</feature>
<keyword evidence="5" id="KW-0812">Transmembrane</keyword>
<dbReference type="InterPro" id="IPR007111">
    <property type="entry name" value="NACHT_NTPase"/>
</dbReference>
<dbReference type="InterPro" id="IPR056884">
    <property type="entry name" value="NPHP3-like_N"/>
</dbReference>
<dbReference type="InterPro" id="IPR020472">
    <property type="entry name" value="WD40_PAC1"/>
</dbReference>
<feature type="repeat" description="WD" evidence="3">
    <location>
        <begin position="1387"/>
        <end position="1428"/>
    </location>
</feature>
<feature type="transmembrane region" description="Helical" evidence="5">
    <location>
        <begin position="1880"/>
        <end position="1902"/>
    </location>
</feature>
<evidence type="ECO:0000313" key="8">
    <source>
        <dbReference type="Proteomes" id="UP000383932"/>
    </source>
</evidence>
<dbReference type="SUPFAM" id="SSF52540">
    <property type="entry name" value="P-loop containing nucleoside triphosphate hydrolases"/>
    <property type="match status" value="1"/>
</dbReference>
<dbReference type="Proteomes" id="UP000383932">
    <property type="component" value="Unassembled WGS sequence"/>
</dbReference>